<protein>
    <submittedName>
        <fullName evidence="1">Uncharacterized protein</fullName>
    </submittedName>
</protein>
<sequence>MDCEVLGNFGLDDWCYKAPDFVVMQQSLSCSNKRTRCLENTVDFMKLKSFKATRNKLSETEHPLID</sequence>
<evidence type="ECO:0000313" key="2">
    <source>
        <dbReference type="Proteomes" id="UP000836841"/>
    </source>
</evidence>
<organism evidence="1 2">
    <name type="scientific">Thlaspi arvense</name>
    <name type="common">Field penny-cress</name>
    <dbReference type="NCBI Taxonomy" id="13288"/>
    <lineage>
        <taxon>Eukaryota</taxon>
        <taxon>Viridiplantae</taxon>
        <taxon>Streptophyta</taxon>
        <taxon>Embryophyta</taxon>
        <taxon>Tracheophyta</taxon>
        <taxon>Spermatophyta</taxon>
        <taxon>Magnoliopsida</taxon>
        <taxon>eudicotyledons</taxon>
        <taxon>Gunneridae</taxon>
        <taxon>Pentapetalae</taxon>
        <taxon>rosids</taxon>
        <taxon>malvids</taxon>
        <taxon>Brassicales</taxon>
        <taxon>Brassicaceae</taxon>
        <taxon>Thlaspideae</taxon>
        <taxon>Thlaspi</taxon>
    </lineage>
</organism>
<dbReference type="AlphaFoldDB" id="A0AAU9RTT4"/>
<dbReference type="EMBL" id="OU466858">
    <property type="protein sequence ID" value="CAH2047592.1"/>
    <property type="molecule type" value="Genomic_DNA"/>
</dbReference>
<accession>A0AAU9RTT4</accession>
<keyword evidence="2" id="KW-1185">Reference proteome</keyword>
<reference evidence="1 2" key="1">
    <citation type="submission" date="2022-03" db="EMBL/GenBank/DDBJ databases">
        <authorList>
            <person name="Nunn A."/>
            <person name="Chopra R."/>
            <person name="Nunn A."/>
            <person name="Contreras Garrido A."/>
        </authorList>
    </citation>
    <scope>NUCLEOTIDE SEQUENCE [LARGE SCALE GENOMIC DNA]</scope>
</reference>
<dbReference type="Proteomes" id="UP000836841">
    <property type="component" value="Chromosome 2"/>
</dbReference>
<proteinExistence type="predicted"/>
<gene>
    <name evidence="1" type="ORF">TAV2_LOCUS6456</name>
</gene>
<evidence type="ECO:0000313" key="1">
    <source>
        <dbReference type="EMBL" id="CAH2047592.1"/>
    </source>
</evidence>
<name>A0AAU9RTT4_THLAR</name>